<dbReference type="GO" id="GO:0016192">
    <property type="term" value="P:vesicle-mediated transport"/>
    <property type="evidence" value="ECO:0007669"/>
    <property type="project" value="TreeGrafter"/>
</dbReference>
<comment type="subcellular location">
    <subcellularLocation>
        <location evidence="1">Endoplasmic reticulum membrane</location>
        <topology evidence="1">Multi-pass membrane protein</topology>
    </subcellularLocation>
</comment>
<dbReference type="EMBL" id="SDMP01000010">
    <property type="protein sequence ID" value="RYR35111.1"/>
    <property type="molecule type" value="Genomic_DNA"/>
</dbReference>
<comment type="caution">
    <text evidence="8">The sequence shown here is derived from an EMBL/GenBank/DDBJ whole genome shotgun (WGS) entry which is preliminary data.</text>
</comment>
<accession>A0A445B8X0</accession>
<keyword evidence="3 7" id="KW-0812">Transmembrane</keyword>
<evidence type="ECO:0000256" key="7">
    <source>
        <dbReference type="SAM" id="Phobius"/>
    </source>
</evidence>
<dbReference type="Proteomes" id="UP000289738">
    <property type="component" value="Chromosome A10"/>
</dbReference>
<evidence type="ECO:0000256" key="4">
    <source>
        <dbReference type="ARBA" id="ARBA00022824"/>
    </source>
</evidence>
<evidence type="ECO:0000256" key="5">
    <source>
        <dbReference type="ARBA" id="ARBA00022989"/>
    </source>
</evidence>
<keyword evidence="4" id="KW-0256">Endoplasmic reticulum</keyword>
<evidence type="ECO:0000256" key="6">
    <source>
        <dbReference type="ARBA" id="ARBA00023136"/>
    </source>
</evidence>
<dbReference type="GO" id="GO:0007029">
    <property type="term" value="P:endoplasmic reticulum organization"/>
    <property type="evidence" value="ECO:0007669"/>
    <property type="project" value="InterPro"/>
</dbReference>
<sequence>MFAVTDRGCFLELCVRRLCLLSRAPSPIVCRSRSRLRSAVVFVRVLRRSRSLGVHRSRLLAVHRSSSHSRSSGSHVALLQTLRPTRALHLADELLSFVAAVSSLNPPPDNTFTQHQYSASNSATSDFYYNKNQFFVINAQVLNLVLFCFKAVFGSGNSEIDISGGKRRRCSREKQGWGGHLELMAQITHTVWLLIQIPDFMFYFLLLCHLGYQLVAKGKQRLSRLFIFQGLFLLMGVIFAVLPAMKKDTPNRVALSSALVSFISLAIAEIGRRRSRASLLRFYSVISSLAVVSLTMSLVKQYSLLKVIPPPPLSCPAQPHLKSDYSISAPAYDYTRQAIQDFGLKGTSMFDADNFPGFQVGLLVYIFSLLLFKIITIKAVTSLLYNMSPPKKAS</sequence>
<name>A0A445B8X0_ARAHY</name>
<feature type="transmembrane region" description="Helical" evidence="7">
    <location>
        <begin position="251"/>
        <end position="268"/>
    </location>
</feature>
<feature type="transmembrane region" description="Helical" evidence="7">
    <location>
        <begin position="224"/>
        <end position="245"/>
    </location>
</feature>
<dbReference type="PANTHER" id="PTHR20955:SF1">
    <property type="entry name" value="PROTEIN JAGUNAL HOMOLOG 1"/>
    <property type="match status" value="1"/>
</dbReference>
<dbReference type="AlphaFoldDB" id="A0A445B8X0"/>
<reference evidence="8 9" key="1">
    <citation type="submission" date="2019-01" db="EMBL/GenBank/DDBJ databases">
        <title>Sequencing of cultivated peanut Arachis hypogaea provides insights into genome evolution and oil improvement.</title>
        <authorList>
            <person name="Chen X."/>
        </authorList>
    </citation>
    <scope>NUCLEOTIDE SEQUENCE [LARGE SCALE GENOMIC DNA]</scope>
    <source>
        <strain evidence="9">cv. Fuhuasheng</strain>
        <tissue evidence="8">Leaves</tissue>
    </source>
</reference>
<evidence type="ECO:0000256" key="2">
    <source>
        <dbReference type="ARBA" id="ARBA00008462"/>
    </source>
</evidence>
<evidence type="ECO:0000256" key="1">
    <source>
        <dbReference type="ARBA" id="ARBA00004477"/>
    </source>
</evidence>
<proteinExistence type="inferred from homology"/>
<organism evidence="8 9">
    <name type="scientific">Arachis hypogaea</name>
    <name type="common">Peanut</name>
    <dbReference type="NCBI Taxonomy" id="3818"/>
    <lineage>
        <taxon>Eukaryota</taxon>
        <taxon>Viridiplantae</taxon>
        <taxon>Streptophyta</taxon>
        <taxon>Embryophyta</taxon>
        <taxon>Tracheophyta</taxon>
        <taxon>Spermatophyta</taxon>
        <taxon>Magnoliopsida</taxon>
        <taxon>eudicotyledons</taxon>
        <taxon>Gunneridae</taxon>
        <taxon>Pentapetalae</taxon>
        <taxon>rosids</taxon>
        <taxon>fabids</taxon>
        <taxon>Fabales</taxon>
        <taxon>Fabaceae</taxon>
        <taxon>Papilionoideae</taxon>
        <taxon>50 kb inversion clade</taxon>
        <taxon>dalbergioids sensu lato</taxon>
        <taxon>Dalbergieae</taxon>
        <taxon>Pterocarpus clade</taxon>
        <taxon>Arachis</taxon>
    </lineage>
</organism>
<dbReference type="STRING" id="3818.A0A445B8X0"/>
<feature type="transmembrane region" description="Helical" evidence="7">
    <location>
        <begin position="191"/>
        <end position="212"/>
    </location>
</feature>
<evidence type="ECO:0000313" key="8">
    <source>
        <dbReference type="EMBL" id="RYR35111.1"/>
    </source>
</evidence>
<keyword evidence="5 7" id="KW-1133">Transmembrane helix</keyword>
<comment type="similarity">
    <text evidence="2">Belongs to the jagunal family.</text>
</comment>
<protein>
    <submittedName>
        <fullName evidence="8">Uncharacterized protein</fullName>
    </submittedName>
</protein>
<feature type="transmembrane region" description="Helical" evidence="7">
    <location>
        <begin position="362"/>
        <end position="385"/>
    </location>
</feature>
<keyword evidence="9" id="KW-1185">Reference proteome</keyword>
<evidence type="ECO:0000313" key="9">
    <source>
        <dbReference type="Proteomes" id="UP000289738"/>
    </source>
</evidence>
<evidence type="ECO:0000256" key="3">
    <source>
        <dbReference type="ARBA" id="ARBA00022692"/>
    </source>
</evidence>
<keyword evidence="6 7" id="KW-0472">Membrane</keyword>
<dbReference type="GO" id="GO:0005789">
    <property type="term" value="C:endoplasmic reticulum membrane"/>
    <property type="evidence" value="ECO:0007669"/>
    <property type="project" value="UniProtKB-SubCell"/>
</dbReference>
<dbReference type="InterPro" id="IPR009787">
    <property type="entry name" value="Jagunal"/>
</dbReference>
<dbReference type="PANTHER" id="PTHR20955">
    <property type="entry name" value="PROTEIN JAGUNAL HOMOLOG 1"/>
    <property type="match status" value="1"/>
</dbReference>
<gene>
    <name evidence="8" type="ORF">Ahy_A10g050255</name>
</gene>
<feature type="transmembrane region" description="Helical" evidence="7">
    <location>
        <begin position="280"/>
        <end position="299"/>
    </location>
</feature>